<name>A0A132PJN6_9MYCO</name>
<keyword evidence="1" id="KW-0472">Membrane</keyword>
<keyword evidence="1" id="KW-1133">Transmembrane helix</keyword>
<keyword evidence="1" id="KW-0812">Transmembrane</keyword>
<dbReference type="Proteomes" id="UP000070612">
    <property type="component" value="Unassembled WGS sequence"/>
</dbReference>
<accession>A0A132PJN6</accession>
<reference evidence="2 3" key="1">
    <citation type="submission" date="2015-07" db="EMBL/GenBank/DDBJ databases">
        <title>A draft genome sequence of Mycobacterium wolinskyi.</title>
        <authorList>
            <person name="de Man T.J."/>
            <person name="Perry K.A."/>
            <person name="Coulliette A.D."/>
            <person name="Jensen B."/>
            <person name="Toney N.C."/>
            <person name="Limbago B.M."/>
            <person name="Noble-Wang J."/>
        </authorList>
    </citation>
    <scope>NUCLEOTIDE SEQUENCE [LARGE SCALE GENOMIC DNA]</scope>
    <source>
        <strain evidence="2 3">CDC_01</strain>
    </source>
</reference>
<evidence type="ECO:0000256" key="1">
    <source>
        <dbReference type="SAM" id="Phobius"/>
    </source>
</evidence>
<dbReference type="EMBL" id="LGTW01000013">
    <property type="protein sequence ID" value="KWX22541.1"/>
    <property type="molecule type" value="Genomic_DNA"/>
</dbReference>
<proteinExistence type="predicted"/>
<evidence type="ECO:0000313" key="3">
    <source>
        <dbReference type="Proteomes" id="UP000070612"/>
    </source>
</evidence>
<gene>
    <name evidence="2" type="ORF">AFM11_20460</name>
</gene>
<feature type="transmembrane region" description="Helical" evidence="1">
    <location>
        <begin position="12"/>
        <end position="34"/>
    </location>
</feature>
<sequence length="177" mass="18647">MSAVWQRSRRNVLLAGGGAVVAVVLVAAGTAVLITRNNEQTSAQDGQASAEAVAEWWTDSHEDVSNLRAALHDSEQALRLQDNDGLQLACQQLHDTAGVRVPAHLPTPDPELTSELQAAAQDAHDAAHMCLAAVAGSMNSYGGEFDADMDQADRHLAAAQEIIDRSVTTNASASAQR</sequence>
<dbReference type="AlphaFoldDB" id="A0A132PJN6"/>
<evidence type="ECO:0008006" key="4">
    <source>
        <dbReference type="Google" id="ProtNLM"/>
    </source>
</evidence>
<comment type="caution">
    <text evidence="2">The sequence shown here is derived from an EMBL/GenBank/DDBJ whole genome shotgun (WGS) entry which is preliminary data.</text>
</comment>
<organism evidence="2 3">
    <name type="scientific">Mycolicibacterium wolinskyi</name>
    <dbReference type="NCBI Taxonomy" id="59750"/>
    <lineage>
        <taxon>Bacteria</taxon>
        <taxon>Bacillati</taxon>
        <taxon>Actinomycetota</taxon>
        <taxon>Actinomycetes</taxon>
        <taxon>Mycobacteriales</taxon>
        <taxon>Mycobacteriaceae</taxon>
        <taxon>Mycolicibacterium</taxon>
    </lineage>
</organism>
<evidence type="ECO:0000313" key="2">
    <source>
        <dbReference type="EMBL" id="KWX22541.1"/>
    </source>
</evidence>
<keyword evidence="3" id="KW-1185">Reference proteome</keyword>
<protein>
    <recommendedName>
        <fullName evidence="4">Alanine and proline rich membrane protein</fullName>
    </recommendedName>
</protein>
<dbReference type="PATRIC" id="fig|59750.3.peg.1426"/>